<evidence type="ECO:0000313" key="1">
    <source>
        <dbReference type="EMBL" id="DAD81683.1"/>
    </source>
</evidence>
<organism evidence="1">
    <name type="scientific">Myoviridae sp. ct9Ns12</name>
    <dbReference type="NCBI Taxonomy" id="2826626"/>
    <lineage>
        <taxon>Viruses</taxon>
        <taxon>Duplodnaviria</taxon>
        <taxon>Heunggongvirae</taxon>
        <taxon>Uroviricota</taxon>
        <taxon>Caudoviricetes</taxon>
    </lineage>
</organism>
<protein>
    <recommendedName>
        <fullName evidence="2">Lipoprotein</fullName>
    </recommendedName>
</protein>
<name>A0A8S5MIG3_9CAUD</name>
<dbReference type="EMBL" id="BK014906">
    <property type="protein sequence ID" value="DAD81683.1"/>
    <property type="molecule type" value="Genomic_DNA"/>
</dbReference>
<dbReference type="PROSITE" id="PS51257">
    <property type="entry name" value="PROKAR_LIPOPROTEIN"/>
    <property type="match status" value="1"/>
</dbReference>
<proteinExistence type="predicted"/>
<reference evidence="1" key="1">
    <citation type="journal article" date="2021" name="Proc. Natl. Acad. Sci. U.S.A.">
        <title>A Catalog of Tens of Thousands of Viruses from Human Metagenomes Reveals Hidden Associations with Chronic Diseases.</title>
        <authorList>
            <person name="Tisza M.J."/>
            <person name="Buck C.B."/>
        </authorList>
    </citation>
    <scope>NUCLEOTIDE SEQUENCE</scope>
    <source>
        <strain evidence="1">Ct9Ns12</strain>
    </source>
</reference>
<evidence type="ECO:0008006" key="2">
    <source>
        <dbReference type="Google" id="ProtNLM"/>
    </source>
</evidence>
<sequence length="224" mass="25490">MKKILFMTAWVALYLISFASCSSDNEENLQNLNSSNLIGVWESGDYFISFNKDGFYAAYLDEKFIDSGAYTINKNSVLCVNPYKVSKTNYSMSLANEELTADISYTGVNGISLNKKIIFSKSKKAVVDKSNPVISKEFVHINAPYGFCTTRFDTYNTATYSTDEFKPRIQNWFYFFFNSKIYVQKFKPETAGVSLFYEGCDTGDVFIYNVTFDSDGQIENIDIL</sequence>
<accession>A0A8S5MIG3</accession>